<dbReference type="Proteomes" id="UP001497472">
    <property type="component" value="Unassembled WGS sequence"/>
</dbReference>
<sequence>METVMHSKTSTINTESSEKIKAASAPIFLLPSTSEAAKLTIQISAPSYLHSLKENKAPPFRRPVHEAQPKLLIETLVTENDCIEIIAQATGESLKKALGDFLVKKKIVENYNLPEKNFLISFLTETIDYAAQRHFPPDKLACLMAMYLATHNYFKWYYWMAPINVWKYFKEIMIRHTIEDSPDGQEVFEPEECYDIVSHFHTVYISNLPLVHLVTFGSYRLKLLWPFKLK</sequence>
<organism evidence="1 2">
    <name type="scientific">Leptosia nina</name>
    <dbReference type="NCBI Taxonomy" id="320188"/>
    <lineage>
        <taxon>Eukaryota</taxon>
        <taxon>Metazoa</taxon>
        <taxon>Ecdysozoa</taxon>
        <taxon>Arthropoda</taxon>
        <taxon>Hexapoda</taxon>
        <taxon>Insecta</taxon>
        <taxon>Pterygota</taxon>
        <taxon>Neoptera</taxon>
        <taxon>Endopterygota</taxon>
        <taxon>Lepidoptera</taxon>
        <taxon>Glossata</taxon>
        <taxon>Ditrysia</taxon>
        <taxon>Papilionoidea</taxon>
        <taxon>Pieridae</taxon>
        <taxon>Pierinae</taxon>
        <taxon>Leptosia</taxon>
    </lineage>
</organism>
<dbReference type="InterPro" id="IPR032727">
    <property type="entry name" value="CLAMP"/>
</dbReference>
<gene>
    <name evidence="1" type="ORF">LNINA_LOCUS8866</name>
</gene>
<protein>
    <submittedName>
        <fullName evidence="1">Uncharacterized protein</fullName>
    </submittedName>
</protein>
<dbReference type="AlphaFoldDB" id="A0AAV1JJU6"/>
<reference evidence="1 2" key="1">
    <citation type="submission" date="2023-11" db="EMBL/GenBank/DDBJ databases">
        <authorList>
            <person name="Okamura Y."/>
        </authorList>
    </citation>
    <scope>NUCLEOTIDE SEQUENCE [LARGE SCALE GENOMIC DNA]</scope>
</reference>
<comment type="caution">
    <text evidence="1">The sequence shown here is derived from an EMBL/GenBank/DDBJ whole genome shotgun (WGS) entry which is preliminary data.</text>
</comment>
<evidence type="ECO:0000313" key="1">
    <source>
        <dbReference type="EMBL" id="CAK1549582.1"/>
    </source>
</evidence>
<evidence type="ECO:0000313" key="2">
    <source>
        <dbReference type="Proteomes" id="UP001497472"/>
    </source>
</evidence>
<keyword evidence="2" id="KW-1185">Reference proteome</keyword>
<accession>A0AAV1JJU6</accession>
<proteinExistence type="predicted"/>
<dbReference type="Pfam" id="PF14769">
    <property type="entry name" value="CLAMP"/>
    <property type="match status" value="1"/>
</dbReference>
<name>A0AAV1JJU6_9NEOP</name>
<dbReference type="EMBL" id="CAVLEF010000040">
    <property type="protein sequence ID" value="CAK1549582.1"/>
    <property type="molecule type" value="Genomic_DNA"/>
</dbReference>